<evidence type="ECO:0000313" key="3">
    <source>
        <dbReference type="Proteomes" id="UP001482620"/>
    </source>
</evidence>
<feature type="compositionally biased region" description="Polar residues" evidence="1">
    <location>
        <begin position="21"/>
        <end position="33"/>
    </location>
</feature>
<comment type="caution">
    <text evidence="2">The sequence shown here is derived from an EMBL/GenBank/DDBJ whole genome shotgun (WGS) entry which is preliminary data.</text>
</comment>
<evidence type="ECO:0000256" key="1">
    <source>
        <dbReference type="SAM" id="MobiDB-lite"/>
    </source>
</evidence>
<dbReference type="EMBL" id="JAHRIQ010024266">
    <property type="protein sequence ID" value="MEQ2228909.1"/>
    <property type="molecule type" value="Genomic_DNA"/>
</dbReference>
<sequence>MMQEPQEVVEETVTIEEDPGTPTSHVSVVTSDDGTTRRTETKADSKWGERGGCSIGLHLGIRTQYTSLRHPTPPKKASEFSLFVFSLIKERANKPVHCFIVQFRFE</sequence>
<protein>
    <submittedName>
        <fullName evidence="2">Uncharacterized protein</fullName>
    </submittedName>
</protein>
<reference evidence="2 3" key="1">
    <citation type="submission" date="2021-06" db="EMBL/GenBank/DDBJ databases">
        <authorList>
            <person name="Palmer J.M."/>
        </authorList>
    </citation>
    <scope>NUCLEOTIDE SEQUENCE [LARGE SCALE GENOMIC DNA]</scope>
    <source>
        <strain evidence="3">if_2019</strain>
        <tissue evidence="2">Muscle</tissue>
    </source>
</reference>
<name>A0ABV0T7W1_9TELE</name>
<gene>
    <name evidence="2" type="ORF">ILYODFUR_013473</name>
</gene>
<dbReference type="Proteomes" id="UP001482620">
    <property type="component" value="Unassembled WGS sequence"/>
</dbReference>
<keyword evidence="3" id="KW-1185">Reference proteome</keyword>
<evidence type="ECO:0000313" key="2">
    <source>
        <dbReference type="EMBL" id="MEQ2228909.1"/>
    </source>
</evidence>
<organism evidence="2 3">
    <name type="scientific">Ilyodon furcidens</name>
    <name type="common">goldbreast splitfin</name>
    <dbReference type="NCBI Taxonomy" id="33524"/>
    <lineage>
        <taxon>Eukaryota</taxon>
        <taxon>Metazoa</taxon>
        <taxon>Chordata</taxon>
        <taxon>Craniata</taxon>
        <taxon>Vertebrata</taxon>
        <taxon>Euteleostomi</taxon>
        <taxon>Actinopterygii</taxon>
        <taxon>Neopterygii</taxon>
        <taxon>Teleostei</taxon>
        <taxon>Neoteleostei</taxon>
        <taxon>Acanthomorphata</taxon>
        <taxon>Ovalentaria</taxon>
        <taxon>Atherinomorphae</taxon>
        <taxon>Cyprinodontiformes</taxon>
        <taxon>Goodeidae</taxon>
        <taxon>Ilyodon</taxon>
    </lineage>
</organism>
<accession>A0ABV0T7W1</accession>
<feature type="region of interest" description="Disordered" evidence="1">
    <location>
        <begin position="1"/>
        <end position="47"/>
    </location>
</feature>
<feature type="compositionally biased region" description="Basic and acidic residues" evidence="1">
    <location>
        <begin position="34"/>
        <end position="47"/>
    </location>
</feature>
<proteinExistence type="predicted"/>
<feature type="compositionally biased region" description="Acidic residues" evidence="1">
    <location>
        <begin position="7"/>
        <end position="19"/>
    </location>
</feature>